<feature type="region of interest" description="Disordered" evidence="2">
    <location>
        <begin position="30"/>
        <end position="93"/>
    </location>
</feature>
<keyword evidence="1" id="KW-0862">Zinc</keyword>
<dbReference type="InterPro" id="IPR013087">
    <property type="entry name" value="Znf_C2H2_type"/>
</dbReference>
<sequence>MPYSEIWKGLVIHMALLDRLNQEALKCSTTTSTDKNGTAVENPVSPNVAHGASSFPRSTRSPSSSRDTHSSGSGTHSSGSDTHSSGSGIQSSHEHHDVPCEKCLDASGSCHHCDIILREGVALMGRAFAGETPDHTNPLQAKTDRYGEEIDVLGAYNVPCPVAGCAYIGPIDHMVRHQVLAHSGRVVFPCGICREIFSSPCTFHTHRQEYHNNPRSLWYLPQGLDSVWG</sequence>
<accession>A0A319DIC7</accession>
<dbReference type="PROSITE" id="PS50157">
    <property type="entry name" value="ZINC_FINGER_C2H2_2"/>
    <property type="match status" value="1"/>
</dbReference>
<dbReference type="PROSITE" id="PS00028">
    <property type="entry name" value="ZINC_FINGER_C2H2_1"/>
    <property type="match status" value="1"/>
</dbReference>
<feature type="domain" description="C2H2-type" evidence="3">
    <location>
        <begin position="188"/>
        <end position="216"/>
    </location>
</feature>
<organism evidence="4 5">
    <name type="scientific">Aspergillus ellipticus CBS 707.79</name>
    <dbReference type="NCBI Taxonomy" id="1448320"/>
    <lineage>
        <taxon>Eukaryota</taxon>
        <taxon>Fungi</taxon>
        <taxon>Dikarya</taxon>
        <taxon>Ascomycota</taxon>
        <taxon>Pezizomycotina</taxon>
        <taxon>Eurotiomycetes</taxon>
        <taxon>Eurotiomycetidae</taxon>
        <taxon>Eurotiales</taxon>
        <taxon>Aspergillaceae</taxon>
        <taxon>Aspergillus</taxon>
        <taxon>Aspergillus subgen. Circumdati</taxon>
    </lineage>
</organism>
<keyword evidence="1" id="KW-0863">Zinc-finger</keyword>
<evidence type="ECO:0000259" key="3">
    <source>
        <dbReference type="PROSITE" id="PS50157"/>
    </source>
</evidence>
<dbReference type="AlphaFoldDB" id="A0A319DIC7"/>
<evidence type="ECO:0000313" key="5">
    <source>
        <dbReference type="Proteomes" id="UP000247810"/>
    </source>
</evidence>
<evidence type="ECO:0000256" key="2">
    <source>
        <dbReference type="SAM" id="MobiDB-lite"/>
    </source>
</evidence>
<feature type="compositionally biased region" description="Low complexity" evidence="2">
    <location>
        <begin position="53"/>
        <end position="88"/>
    </location>
</feature>
<reference evidence="4 5" key="1">
    <citation type="submission" date="2018-02" db="EMBL/GenBank/DDBJ databases">
        <title>The genomes of Aspergillus section Nigri reveals drivers in fungal speciation.</title>
        <authorList>
            <consortium name="DOE Joint Genome Institute"/>
            <person name="Vesth T.C."/>
            <person name="Nybo J."/>
            <person name="Theobald S."/>
            <person name="Brandl J."/>
            <person name="Frisvad J.C."/>
            <person name="Nielsen K.F."/>
            <person name="Lyhne E.K."/>
            <person name="Kogle M.E."/>
            <person name="Kuo A."/>
            <person name="Riley R."/>
            <person name="Clum A."/>
            <person name="Nolan M."/>
            <person name="Lipzen A."/>
            <person name="Salamov A."/>
            <person name="Henrissat B."/>
            <person name="Wiebenga A."/>
            <person name="De vries R.P."/>
            <person name="Grigoriev I.V."/>
            <person name="Mortensen U.H."/>
            <person name="Andersen M.R."/>
            <person name="Baker S.E."/>
        </authorList>
    </citation>
    <scope>NUCLEOTIDE SEQUENCE [LARGE SCALE GENOMIC DNA]</scope>
    <source>
        <strain evidence="4 5">CBS 707.79</strain>
    </source>
</reference>
<evidence type="ECO:0000256" key="1">
    <source>
        <dbReference type="PROSITE-ProRule" id="PRU00042"/>
    </source>
</evidence>
<dbReference type="VEuPathDB" id="FungiDB:BO71DRAFT_433372"/>
<keyword evidence="5" id="KW-1185">Reference proteome</keyword>
<dbReference type="Proteomes" id="UP000247810">
    <property type="component" value="Unassembled WGS sequence"/>
</dbReference>
<gene>
    <name evidence="4" type="ORF">BO71DRAFT_433372</name>
</gene>
<keyword evidence="1" id="KW-0479">Metal-binding</keyword>
<dbReference type="EMBL" id="KZ825963">
    <property type="protein sequence ID" value="PYH90953.1"/>
    <property type="molecule type" value="Genomic_DNA"/>
</dbReference>
<evidence type="ECO:0000313" key="4">
    <source>
        <dbReference type="EMBL" id="PYH90953.1"/>
    </source>
</evidence>
<name>A0A319DIC7_9EURO</name>
<dbReference type="GO" id="GO:0008270">
    <property type="term" value="F:zinc ion binding"/>
    <property type="evidence" value="ECO:0007669"/>
    <property type="project" value="UniProtKB-KW"/>
</dbReference>
<proteinExistence type="predicted"/>
<protein>
    <recommendedName>
        <fullName evidence="3">C2H2-type domain-containing protein</fullName>
    </recommendedName>
</protein>